<dbReference type="FunFam" id="3.40.50.720:FF:000084">
    <property type="entry name" value="Short-chain dehydrogenase reductase"/>
    <property type="match status" value="1"/>
</dbReference>
<evidence type="ECO:0000313" key="4">
    <source>
        <dbReference type="Proteomes" id="UP000007388"/>
    </source>
</evidence>
<dbReference type="EMBL" id="CP003254">
    <property type="protein sequence ID" value="AFH40262.1"/>
    <property type="molecule type" value="Genomic_DNA"/>
</dbReference>
<dbReference type="PANTHER" id="PTHR43669">
    <property type="entry name" value="5-KETO-D-GLUCONATE 5-REDUCTASE"/>
    <property type="match status" value="1"/>
</dbReference>
<dbReference type="Pfam" id="PF13561">
    <property type="entry name" value="adh_short_C2"/>
    <property type="match status" value="1"/>
</dbReference>
<dbReference type="PRINTS" id="PR00080">
    <property type="entry name" value="SDRFAMILY"/>
</dbReference>
<dbReference type="HOGENOM" id="CLU_010194_1_2_0"/>
<dbReference type="InterPro" id="IPR036291">
    <property type="entry name" value="NAD(P)-bd_dom_sf"/>
</dbReference>
<evidence type="ECO:0008006" key="5">
    <source>
        <dbReference type="Google" id="ProtNLM"/>
    </source>
</evidence>
<dbReference type="GO" id="GO:0016491">
    <property type="term" value="F:oxidoreductase activity"/>
    <property type="evidence" value="ECO:0007669"/>
    <property type="project" value="UniProtKB-KW"/>
</dbReference>
<reference evidence="3 4" key="1">
    <citation type="journal article" date="2013" name="Genome Announc.">
        <title>Whole Genome Sequencing of Thermus oshimai JL-2 and Thermus thermophilus JL-18, Incomplete Denitrifiers from the United States Great Basin.</title>
        <authorList>
            <person name="Murugapiran S.K."/>
            <person name="Huntemann M."/>
            <person name="Wei C.L."/>
            <person name="Han J."/>
            <person name="Detter J.C."/>
            <person name="Han C.S."/>
            <person name="Erkkila T.H."/>
            <person name="Teshima H."/>
            <person name="Chen A."/>
            <person name="Kyrpides N."/>
            <person name="Mavrommatis K."/>
            <person name="Markowitz V."/>
            <person name="Szeto E."/>
            <person name="Ivanova N."/>
            <person name="Pagani I."/>
            <person name="Lam J."/>
            <person name="McDonald A.I."/>
            <person name="Dodsworth J.A."/>
            <person name="Pati A."/>
            <person name="Goodwin L."/>
            <person name="Peters L."/>
            <person name="Pitluck S."/>
            <person name="Woyke T."/>
            <person name="Hedlund B.P."/>
        </authorList>
    </citation>
    <scope>NUCLEOTIDE SEQUENCE [LARGE SCALE GENOMIC DNA]</scope>
    <source>
        <strain evidence="3 4">JL-18</strain>
        <plasmid evidence="3 4">pTTJL1802</plasmid>
    </source>
</reference>
<comment type="similarity">
    <text evidence="1">Belongs to the short-chain dehydrogenases/reductases (SDR) family.</text>
</comment>
<name>H9ZVA2_THETH</name>
<dbReference type="RefSeq" id="WP_014632286.1">
    <property type="nucleotide sequence ID" value="NC_017590.1"/>
</dbReference>
<keyword evidence="2" id="KW-0560">Oxidoreductase</keyword>
<protein>
    <recommendedName>
        <fullName evidence="5">Short-chain alcohol dehydrogenase like protein</fullName>
    </recommendedName>
</protein>
<dbReference type="CDD" id="cd05233">
    <property type="entry name" value="SDR_c"/>
    <property type="match status" value="1"/>
</dbReference>
<dbReference type="PRINTS" id="PR00081">
    <property type="entry name" value="GDHRDH"/>
</dbReference>
<geneLocation type="plasmid" evidence="3 4">
    <name>pTTJL1802</name>
</geneLocation>
<dbReference type="SUPFAM" id="SSF51735">
    <property type="entry name" value="NAD(P)-binding Rossmann-fold domains"/>
    <property type="match status" value="1"/>
</dbReference>
<dbReference type="Proteomes" id="UP000007388">
    <property type="component" value="Plasmid pTTJL1802"/>
</dbReference>
<dbReference type="InterPro" id="IPR020904">
    <property type="entry name" value="Sc_DH/Rdtase_CS"/>
</dbReference>
<sequence>MSNLCERLKGKVAVLTGVSPNILGAIAERFAQEGARVAALSLREDFAFGCATYLQKLGHEAMGLVCDVTREETVQSCAASVIRKWGRVDILVNGAATQIQKSLLETNLSEWSKQLDVILTGAFVCTKIFASEMVKRGIRGSIINIVSTEGHQGVPDNIAYATAKGALLHFTRCAAMDLARYGIRVNSLTPTATDETEAVERAARWGVVWEGALAKAKAPSRLPPEAKAKLIPLGRLPRPSDYAGAAVFLASDEASMITGVDLRVDGGAASKYWQWLPHASTT</sequence>
<evidence type="ECO:0000256" key="1">
    <source>
        <dbReference type="ARBA" id="ARBA00006484"/>
    </source>
</evidence>
<organism evidence="3 4">
    <name type="scientific">Thermus thermophilus JL-18</name>
    <dbReference type="NCBI Taxonomy" id="798128"/>
    <lineage>
        <taxon>Bacteria</taxon>
        <taxon>Thermotogati</taxon>
        <taxon>Deinococcota</taxon>
        <taxon>Deinococci</taxon>
        <taxon>Thermales</taxon>
        <taxon>Thermaceae</taxon>
        <taxon>Thermus</taxon>
    </lineage>
</organism>
<proteinExistence type="inferred from homology"/>
<dbReference type="PANTHER" id="PTHR43669:SF8">
    <property type="entry name" value="SHORT-CHAIN TYPE DEHYDROGENASE_REDUCTASE-RELATED"/>
    <property type="match status" value="1"/>
</dbReference>
<keyword evidence="3" id="KW-0614">Plasmid</keyword>
<dbReference type="Gene3D" id="3.40.50.720">
    <property type="entry name" value="NAD(P)-binding Rossmann-like Domain"/>
    <property type="match status" value="1"/>
</dbReference>
<dbReference type="InterPro" id="IPR002347">
    <property type="entry name" value="SDR_fam"/>
</dbReference>
<accession>H9ZVA2</accession>
<evidence type="ECO:0000256" key="2">
    <source>
        <dbReference type="ARBA" id="ARBA00023002"/>
    </source>
</evidence>
<evidence type="ECO:0000313" key="3">
    <source>
        <dbReference type="EMBL" id="AFH40262.1"/>
    </source>
</evidence>
<dbReference type="AlphaFoldDB" id="H9ZVA2"/>
<gene>
    <name evidence="3" type="ORF">TtJL18_2437</name>
</gene>
<dbReference type="KEGG" id="ttl:TtJL18_2437"/>
<dbReference type="PROSITE" id="PS00061">
    <property type="entry name" value="ADH_SHORT"/>
    <property type="match status" value="1"/>
</dbReference>